<feature type="region of interest" description="Disordered" evidence="1">
    <location>
        <begin position="1"/>
        <end position="22"/>
    </location>
</feature>
<dbReference type="Gene3D" id="1.10.10.10">
    <property type="entry name" value="Winged helix-like DNA-binding domain superfamily/Winged helix DNA-binding domain"/>
    <property type="match status" value="1"/>
</dbReference>
<dbReference type="EMBL" id="BONP01000004">
    <property type="protein sequence ID" value="GIG39261.1"/>
    <property type="molecule type" value="Genomic_DNA"/>
</dbReference>
<evidence type="ECO:0000313" key="3">
    <source>
        <dbReference type="EMBL" id="GIG39261.1"/>
    </source>
</evidence>
<keyword evidence="4" id="KW-1185">Reference proteome</keyword>
<dbReference type="Proteomes" id="UP000614741">
    <property type="component" value="Unassembled WGS sequence"/>
</dbReference>
<dbReference type="InterPro" id="IPR036390">
    <property type="entry name" value="WH_DNA-bd_sf"/>
</dbReference>
<gene>
    <name evidence="3" type="ORF">Cph01nite_10230</name>
</gene>
<name>A0ABQ4DK11_9CELL</name>
<evidence type="ECO:0000256" key="1">
    <source>
        <dbReference type="SAM" id="MobiDB-lite"/>
    </source>
</evidence>
<feature type="domain" description="HTH arsR-type" evidence="2">
    <location>
        <begin position="22"/>
        <end position="112"/>
    </location>
</feature>
<accession>A0ABQ4DK11</accession>
<proteinExistence type="predicted"/>
<dbReference type="Pfam" id="PF12840">
    <property type="entry name" value="HTH_20"/>
    <property type="match status" value="1"/>
</dbReference>
<evidence type="ECO:0000313" key="4">
    <source>
        <dbReference type="Proteomes" id="UP000614741"/>
    </source>
</evidence>
<evidence type="ECO:0000259" key="2">
    <source>
        <dbReference type="SMART" id="SM00418"/>
    </source>
</evidence>
<dbReference type="SUPFAM" id="SSF46785">
    <property type="entry name" value="Winged helix' DNA-binding domain"/>
    <property type="match status" value="1"/>
</dbReference>
<dbReference type="InterPro" id="IPR036388">
    <property type="entry name" value="WH-like_DNA-bd_sf"/>
</dbReference>
<organism evidence="3 4">
    <name type="scientific">Cellulomonas phragmiteti</name>
    <dbReference type="NCBI Taxonomy" id="478780"/>
    <lineage>
        <taxon>Bacteria</taxon>
        <taxon>Bacillati</taxon>
        <taxon>Actinomycetota</taxon>
        <taxon>Actinomycetes</taxon>
        <taxon>Micrococcales</taxon>
        <taxon>Cellulomonadaceae</taxon>
        <taxon>Cellulomonas</taxon>
    </lineage>
</organism>
<reference evidence="3 4" key="1">
    <citation type="submission" date="2021-01" db="EMBL/GenBank/DDBJ databases">
        <title>Whole genome shotgun sequence of Cellulomonas phragmiteti NBRC 110785.</title>
        <authorList>
            <person name="Komaki H."/>
            <person name="Tamura T."/>
        </authorList>
    </citation>
    <scope>NUCLEOTIDE SEQUENCE [LARGE SCALE GENOMIC DNA]</scope>
    <source>
        <strain evidence="3 4">NBRC 110785</strain>
    </source>
</reference>
<sequence length="197" mass="22341">MPPDPATAGTRETTERSSSDPERIRALAHPLRLQLLDLLDAEGELTATQCARLTGESVAGCAFHLHTLARWGYVEPGARRGREKPWRSARRRDSRYDPDRPETLRAVTEVARLSLERETDRLHRWLDDAARLDPRWLQASSFQRSSLWATDDELRELAAELERIGERFAGRSDDPSTRPPAARHALLFAALTPDVDR</sequence>
<protein>
    <recommendedName>
        <fullName evidence="2">HTH arsR-type domain-containing protein</fullName>
    </recommendedName>
</protein>
<dbReference type="SMART" id="SM00418">
    <property type="entry name" value="HTH_ARSR"/>
    <property type="match status" value="1"/>
</dbReference>
<feature type="compositionally biased region" description="Basic and acidic residues" evidence="1">
    <location>
        <begin position="12"/>
        <end position="22"/>
    </location>
</feature>
<comment type="caution">
    <text evidence="3">The sequence shown here is derived from an EMBL/GenBank/DDBJ whole genome shotgun (WGS) entry which is preliminary data.</text>
</comment>
<dbReference type="InterPro" id="IPR001845">
    <property type="entry name" value="HTH_ArsR_DNA-bd_dom"/>
</dbReference>